<feature type="transmembrane region" description="Helical" evidence="7">
    <location>
        <begin position="50"/>
        <end position="67"/>
    </location>
</feature>
<keyword evidence="9" id="KW-1185">Reference proteome</keyword>
<accession>A0A8J3B760</accession>
<reference evidence="8" key="1">
    <citation type="journal article" date="2014" name="Int. J. Syst. Evol. Microbiol.">
        <title>Complete genome sequence of Corynebacterium casei LMG S-19264T (=DSM 44701T), isolated from a smear-ripened cheese.</title>
        <authorList>
            <consortium name="US DOE Joint Genome Institute (JGI-PGF)"/>
            <person name="Walter F."/>
            <person name="Albersmeier A."/>
            <person name="Kalinowski J."/>
            <person name="Ruckert C."/>
        </authorList>
    </citation>
    <scope>NUCLEOTIDE SEQUENCE</scope>
    <source>
        <strain evidence="8">JCM 3090</strain>
    </source>
</reference>
<evidence type="ECO:0000313" key="8">
    <source>
        <dbReference type="EMBL" id="GGJ77251.1"/>
    </source>
</evidence>
<evidence type="ECO:0000256" key="1">
    <source>
        <dbReference type="ARBA" id="ARBA00004651"/>
    </source>
</evidence>
<dbReference type="GO" id="GO:0005886">
    <property type="term" value="C:plasma membrane"/>
    <property type="evidence" value="ECO:0007669"/>
    <property type="project" value="UniProtKB-SubCell"/>
</dbReference>
<organism evidence="8 9">
    <name type="scientific">Pilimelia anulata</name>
    <dbReference type="NCBI Taxonomy" id="53371"/>
    <lineage>
        <taxon>Bacteria</taxon>
        <taxon>Bacillati</taxon>
        <taxon>Actinomycetota</taxon>
        <taxon>Actinomycetes</taxon>
        <taxon>Micromonosporales</taxon>
        <taxon>Micromonosporaceae</taxon>
        <taxon>Pilimelia</taxon>
    </lineage>
</organism>
<dbReference type="Pfam" id="PF07681">
    <property type="entry name" value="DoxX"/>
    <property type="match status" value="1"/>
</dbReference>
<dbReference type="PANTHER" id="PTHR33452:SF4">
    <property type="entry name" value="BLL4328 PROTEIN"/>
    <property type="match status" value="1"/>
</dbReference>
<evidence type="ECO:0000256" key="4">
    <source>
        <dbReference type="ARBA" id="ARBA00022692"/>
    </source>
</evidence>
<dbReference type="EMBL" id="BMQB01000001">
    <property type="protein sequence ID" value="GGJ77251.1"/>
    <property type="molecule type" value="Genomic_DNA"/>
</dbReference>
<dbReference type="Proteomes" id="UP000649739">
    <property type="component" value="Unassembled WGS sequence"/>
</dbReference>
<evidence type="ECO:0000256" key="7">
    <source>
        <dbReference type="SAM" id="Phobius"/>
    </source>
</evidence>
<dbReference type="InterPro" id="IPR051907">
    <property type="entry name" value="DoxX-like_oxidoreductase"/>
</dbReference>
<keyword evidence="5 7" id="KW-1133">Transmembrane helix</keyword>
<proteinExistence type="inferred from homology"/>
<comment type="similarity">
    <text evidence="2">Belongs to the DoxX family.</text>
</comment>
<name>A0A8J3B760_9ACTN</name>
<evidence type="ECO:0000256" key="6">
    <source>
        <dbReference type="ARBA" id="ARBA00023136"/>
    </source>
</evidence>
<evidence type="ECO:0000256" key="2">
    <source>
        <dbReference type="ARBA" id="ARBA00006679"/>
    </source>
</evidence>
<evidence type="ECO:0000313" key="9">
    <source>
        <dbReference type="Proteomes" id="UP000649739"/>
    </source>
</evidence>
<evidence type="ECO:0000256" key="5">
    <source>
        <dbReference type="ARBA" id="ARBA00022989"/>
    </source>
</evidence>
<evidence type="ECO:0000256" key="3">
    <source>
        <dbReference type="ARBA" id="ARBA00022475"/>
    </source>
</evidence>
<feature type="transmembrane region" description="Helical" evidence="7">
    <location>
        <begin position="74"/>
        <end position="93"/>
    </location>
</feature>
<gene>
    <name evidence="8" type="ORF">GCM10010123_04080</name>
</gene>
<comment type="subcellular location">
    <subcellularLocation>
        <location evidence="1">Cell membrane</location>
        <topology evidence="1">Multi-pass membrane protein</topology>
    </subcellularLocation>
</comment>
<feature type="transmembrane region" description="Helical" evidence="7">
    <location>
        <begin position="105"/>
        <end position="125"/>
    </location>
</feature>
<protein>
    <submittedName>
        <fullName evidence="8">Integral membrane protein</fullName>
    </submittedName>
</protein>
<keyword evidence="6 7" id="KW-0472">Membrane</keyword>
<keyword evidence="3" id="KW-1003">Cell membrane</keyword>
<comment type="caution">
    <text evidence="8">The sequence shown here is derived from an EMBL/GenBank/DDBJ whole genome shotgun (WGS) entry which is preliminary data.</text>
</comment>
<dbReference type="RefSeq" id="WP_189168263.1">
    <property type="nucleotide sequence ID" value="NZ_BMQB01000001.1"/>
</dbReference>
<keyword evidence="4 7" id="KW-0812">Transmembrane</keyword>
<sequence>MDKARFPAVALALFRVVVGFLFACHGARTLFGVFGGMGGTGATAAVGAWPSWWAGVIELAGGVLIVLGLLTRPVALLSSGAMAYAYFVVHQPRDVLPLTNGGEPAALFCWSFLLLAALGPGAAALDRLWGSRTAVQV</sequence>
<reference evidence="8" key="2">
    <citation type="submission" date="2020-09" db="EMBL/GenBank/DDBJ databases">
        <authorList>
            <person name="Sun Q."/>
            <person name="Ohkuma M."/>
        </authorList>
    </citation>
    <scope>NUCLEOTIDE SEQUENCE</scope>
    <source>
        <strain evidence="8">JCM 3090</strain>
    </source>
</reference>
<dbReference type="InterPro" id="IPR032808">
    <property type="entry name" value="DoxX"/>
</dbReference>
<dbReference type="PANTHER" id="PTHR33452">
    <property type="entry name" value="OXIDOREDUCTASE CATD-RELATED"/>
    <property type="match status" value="1"/>
</dbReference>
<dbReference type="AlphaFoldDB" id="A0A8J3B760"/>